<dbReference type="EMBL" id="JABSNO010000007">
    <property type="protein sequence ID" value="NRS92296.1"/>
    <property type="molecule type" value="Genomic_DNA"/>
</dbReference>
<proteinExistence type="predicted"/>
<dbReference type="InterPro" id="IPR026444">
    <property type="entry name" value="Secre_tail"/>
</dbReference>
<dbReference type="Pfam" id="PF18962">
    <property type="entry name" value="Por_Secre_tail"/>
    <property type="match status" value="1"/>
</dbReference>
<dbReference type="SUPFAM" id="SSF49265">
    <property type="entry name" value="Fibronectin type III"/>
    <property type="match status" value="3"/>
</dbReference>
<sequence length="1155" mass="123737">MEKNYLQKLLSRYLHLNWRTTLVLACFTIFGLNSVKGQVSSYIFTQNNSSFTSVSGTILAAATSNSGATSLYNVSYPLTLPFAFNFNGQSYSDLTVSSNGYVTFGAGAATNNTPISSAVTYNGAISAWGRSINSIGDVLGKSGNISWTVQGTAPNRVAIIQWENFRPIYSTSTTSVHVFSFQIKLSETTNEISTIYSAGSILVGTGAFSSTNAQIGLRGASSADFNNRTNPSTVAFTNSNAGIASGDGQSFNTLVDPPGMPADGLTYTWTPTTCIHPTALLVDNITTTSAMVSWTAPISAPANGYDIYYSTSSTSPNTTTSPTLSGVTGISQNLTSLTPATEYYVWVRSACNSMESSSWLGYYKFTTACNPVTYMYENFDSYITGSIVPICWDRIISGTGSQTINSGTPNSPPNNLYQYSFTPDRQTIVVLPNFSNINAGTHWIRLKGRVTTAPRTIEFGYVTDPTDANSFVLIEAKDITNTTYGAADSEYTIEVPATVPANARFAIKNPGTVSTTFYYDDVYWEPKPTCLAPTTVTVTNITTSTSTISWVASTSTPANGYDVYYSTINTAPVAASVPNHSNVMGLSQNLSGLAAATTFYVWVRSVCSTSDQSSWTALPSFTTECTPVATMFENFDSYAATSIVPDCWDRLIIGSGTQTISSTGANSGTRNLYQYSSSVLNQSIVILPPFSNINAGTHWLRLKARVTAAPRDIEFGYITDVNDANSFVIVEIKSITNTSYADLSAEYTFALPTTVPANARVAIKNAGGSSTITFYYDDVYWEVAPTCLPLANIAPSSVNTTTAEVSWTAPIPAAASGYDVYYSTTNSAPTAATVLNSTNSVSVGSAVAMANLTGLTPATTYYIWARAKCSSSDFSTYTSGGSFTTACIAFSAPFTESFSSGTIPNCWSNTSTDGSAGALWKFTGAPGYGATPNGSTVGTYAWVDASTPYTGGVNDVTLQTPLINLMGITDPGIQFNWFKNHSSSTTVTTLPAYDNNKLTVMVRDVATSTWETVFASDTNMASWRTQVITLNPSYINKTIEVRFIVDKNVAGNGYFYDDLLLDEIKVNSLALLGTSENSKEQKDVKLYPNPFTDIVNISDAKGLVSVSVTDLSGRLVKTINKPTSQINLGDLRTGMYLITLKYQNGESKSIKAIKK</sequence>
<comment type="caution">
    <text evidence="3">The sequence shown here is derived from an EMBL/GenBank/DDBJ whole genome shotgun (WGS) entry which is preliminary data.</text>
</comment>
<keyword evidence="4" id="KW-1185">Reference proteome</keyword>
<dbReference type="SMART" id="SM00060">
    <property type="entry name" value="FN3"/>
    <property type="match status" value="3"/>
</dbReference>
<feature type="domain" description="Fibronectin type-III" evidence="2">
    <location>
        <begin position="276"/>
        <end position="370"/>
    </location>
</feature>
<dbReference type="NCBIfam" id="TIGR04183">
    <property type="entry name" value="Por_Secre_tail"/>
    <property type="match status" value="1"/>
</dbReference>
<dbReference type="PROSITE" id="PS50853">
    <property type="entry name" value="FN3"/>
    <property type="match status" value="3"/>
</dbReference>
<dbReference type="CDD" id="cd00063">
    <property type="entry name" value="FN3"/>
    <property type="match status" value="2"/>
</dbReference>
<dbReference type="RefSeq" id="WP_173778905.1">
    <property type="nucleotide sequence ID" value="NZ_JABSNO010000007.1"/>
</dbReference>
<evidence type="ECO:0000259" key="2">
    <source>
        <dbReference type="PROSITE" id="PS50853"/>
    </source>
</evidence>
<name>A0A8J8K874_9FLAO</name>
<reference evidence="3" key="1">
    <citation type="submission" date="2020-05" db="EMBL/GenBank/DDBJ databases">
        <title>Genomic Encyclopedia of Type Strains, Phase IV (KMG-V): Genome sequencing to study the core and pangenomes of soil and plant-associated prokaryotes.</title>
        <authorList>
            <person name="Whitman W."/>
        </authorList>
    </citation>
    <scope>NUCLEOTIDE SEQUENCE</scope>
    <source>
        <strain evidence="3">16F</strain>
    </source>
</reference>
<dbReference type="AlphaFoldDB" id="A0A8J8K874"/>
<dbReference type="Gene3D" id="2.60.40.10">
    <property type="entry name" value="Immunoglobulins"/>
    <property type="match status" value="3"/>
</dbReference>
<protein>
    <recommendedName>
        <fullName evidence="2">Fibronectin type-III domain-containing protein</fullName>
    </recommendedName>
</protein>
<gene>
    <name evidence="3" type="ORF">HNQ03_001364</name>
</gene>
<dbReference type="InterPro" id="IPR036116">
    <property type="entry name" value="FN3_sf"/>
</dbReference>
<accession>A0A8J8K874</accession>
<dbReference type="InterPro" id="IPR013783">
    <property type="entry name" value="Ig-like_fold"/>
</dbReference>
<feature type="domain" description="Fibronectin type-III" evidence="2">
    <location>
        <begin position="789"/>
        <end position="888"/>
    </location>
</feature>
<feature type="domain" description="Fibronectin type-III" evidence="2">
    <location>
        <begin position="532"/>
        <end position="626"/>
    </location>
</feature>
<evidence type="ECO:0000256" key="1">
    <source>
        <dbReference type="ARBA" id="ARBA00022729"/>
    </source>
</evidence>
<evidence type="ECO:0000313" key="4">
    <source>
        <dbReference type="Proteomes" id="UP000610746"/>
    </source>
</evidence>
<dbReference type="Proteomes" id="UP000610746">
    <property type="component" value="Unassembled WGS sequence"/>
</dbReference>
<keyword evidence="1" id="KW-0732">Signal</keyword>
<dbReference type="Pfam" id="PF00041">
    <property type="entry name" value="fn3"/>
    <property type="match status" value="3"/>
</dbReference>
<organism evidence="3 4">
    <name type="scientific">Frigoriflavimonas asaccharolytica</name>
    <dbReference type="NCBI Taxonomy" id="2735899"/>
    <lineage>
        <taxon>Bacteria</taxon>
        <taxon>Pseudomonadati</taxon>
        <taxon>Bacteroidota</taxon>
        <taxon>Flavobacteriia</taxon>
        <taxon>Flavobacteriales</taxon>
        <taxon>Weeksellaceae</taxon>
        <taxon>Frigoriflavimonas</taxon>
    </lineage>
</organism>
<evidence type="ECO:0000313" key="3">
    <source>
        <dbReference type="EMBL" id="NRS92296.1"/>
    </source>
</evidence>
<dbReference type="InterPro" id="IPR003961">
    <property type="entry name" value="FN3_dom"/>
</dbReference>